<reference evidence="1" key="1">
    <citation type="submission" date="2013-11" db="EMBL/GenBank/DDBJ databases">
        <title>Genome sequence of the fusiform rust pathogen reveals effectors for host alternation and coevolution with pine.</title>
        <authorList>
            <consortium name="DOE Joint Genome Institute"/>
            <person name="Smith K."/>
            <person name="Pendleton A."/>
            <person name="Kubisiak T."/>
            <person name="Anderson C."/>
            <person name="Salamov A."/>
            <person name="Aerts A."/>
            <person name="Riley R."/>
            <person name="Clum A."/>
            <person name="Lindquist E."/>
            <person name="Ence D."/>
            <person name="Campbell M."/>
            <person name="Kronenberg Z."/>
            <person name="Feau N."/>
            <person name="Dhillon B."/>
            <person name="Hamelin R."/>
            <person name="Burleigh J."/>
            <person name="Smith J."/>
            <person name="Yandell M."/>
            <person name="Nelson C."/>
            <person name="Grigoriev I."/>
            <person name="Davis J."/>
        </authorList>
    </citation>
    <scope>NUCLEOTIDE SEQUENCE</scope>
    <source>
        <strain evidence="1">G11</strain>
    </source>
</reference>
<sequence>MNLLLLLSLHACQPSKPTHLFPSQPHMTHLFPSLTNHTIDNDFIWLRHLWMV</sequence>
<dbReference type="EMBL" id="MU167228">
    <property type="protein sequence ID" value="KAG0149436.1"/>
    <property type="molecule type" value="Genomic_DNA"/>
</dbReference>
<protein>
    <submittedName>
        <fullName evidence="1">Uncharacterized protein</fullName>
    </submittedName>
</protein>
<accession>A0A9P6TEE0</accession>
<gene>
    <name evidence="1" type="ORF">CROQUDRAFT_653750</name>
</gene>
<keyword evidence="2" id="KW-1185">Reference proteome</keyword>
<organism evidence="1 2">
    <name type="scientific">Cronartium quercuum f. sp. fusiforme G11</name>
    <dbReference type="NCBI Taxonomy" id="708437"/>
    <lineage>
        <taxon>Eukaryota</taxon>
        <taxon>Fungi</taxon>
        <taxon>Dikarya</taxon>
        <taxon>Basidiomycota</taxon>
        <taxon>Pucciniomycotina</taxon>
        <taxon>Pucciniomycetes</taxon>
        <taxon>Pucciniales</taxon>
        <taxon>Coleosporiaceae</taxon>
        <taxon>Cronartium</taxon>
    </lineage>
</organism>
<dbReference type="Proteomes" id="UP000886653">
    <property type="component" value="Unassembled WGS sequence"/>
</dbReference>
<evidence type="ECO:0000313" key="2">
    <source>
        <dbReference type="Proteomes" id="UP000886653"/>
    </source>
</evidence>
<name>A0A9P6TEE0_9BASI</name>
<dbReference type="AlphaFoldDB" id="A0A9P6TEE0"/>
<comment type="caution">
    <text evidence="1">The sequence shown here is derived from an EMBL/GenBank/DDBJ whole genome shotgun (WGS) entry which is preliminary data.</text>
</comment>
<evidence type="ECO:0000313" key="1">
    <source>
        <dbReference type="EMBL" id="KAG0149436.1"/>
    </source>
</evidence>
<proteinExistence type="predicted"/>